<dbReference type="InterPro" id="IPR029419">
    <property type="entry name" value="Arg_succ_lyase_C"/>
</dbReference>
<protein>
    <recommendedName>
        <fullName evidence="2 6">Argininosuccinate lyase</fullName>
        <shortName evidence="6">ASAL</shortName>
        <ecNumber evidence="2 6">4.3.2.1</ecNumber>
    </recommendedName>
    <alternativeName>
        <fullName evidence="6">Arginosuccinase</fullName>
    </alternativeName>
</protein>
<evidence type="ECO:0000256" key="6">
    <source>
        <dbReference type="HAMAP-Rule" id="MF_00006"/>
    </source>
</evidence>
<dbReference type="NCBIfam" id="TIGR00838">
    <property type="entry name" value="argH"/>
    <property type="match status" value="1"/>
</dbReference>
<dbReference type="FunFam" id="1.10.275.10:FF:000002">
    <property type="entry name" value="Argininosuccinate lyase"/>
    <property type="match status" value="1"/>
</dbReference>
<evidence type="ECO:0000259" key="8">
    <source>
        <dbReference type="Pfam" id="PF14698"/>
    </source>
</evidence>
<accession>A0A1G6M4P7</accession>
<dbReference type="InterPro" id="IPR000362">
    <property type="entry name" value="Fumarate_lyase_fam"/>
</dbReference>
<dbReference type="PANTHER" id="PTHR43814:SF1">
    <property type="entry name" value="ARGININOSUCCINATE LYASE"/>
    <property type="match status" value="1"/>
</dbReference>
<dbReference type="PRINTS" id="PR00149">
    <property type="entry name" value="FUMRATELYASE"/>
</dbReference>
<dbReference type="PROSITE" id="PS00163">
    <property type="entry name" value="FUMARATE_LYASES"/>
    <property type="match status" value="1"/>
</dbReference>
<evidence type="ECO:0000256" key="4">
    <source>
        <dbReference type="ARBA" id="ARBA00022605"/>
    </source>
</evidence>
<evidence type="ECO:0000256" key="3">
    <source>
        <dbReference type="ARBA" id="ARBA00022571"/>
    </source>
</evidence>
<feature type="domain" description="Fumarate lyase N-terminal" evidence="7">
    <location>
        <begin position="9"/>
        <end position="306"/>
    </location>
</feature>
<evidence type="ECO:0000256" key="2">
    <source>
        <dbReference type="ARBA" id="ARBA00012338"/>
    </source>
</evidence>
<evidence type="ECO:0000313" key="10">
    <source>
        <dbReference type="Proteomes" id="UP000324896"/>
    </source>
</evidence>
<feature type="domain" description="Argininosuccinate lyase C-terminal" evidence="8">
    <location>
        <begin position="369"/>
        <end position="441"/>
    </location>
</feature>
<dbReference type="GO" id="GO:0005829">
    <property type="term" value="C:cytosol"/>
    <property type="evidence" value="ECO:0007669"/>
    <property type="project" value="TreeGrafter"/>
</dbReference>
<gene>
    <name evidence="6" type="primary">argH</name>
    <name evidence="9" type="ORF">SAMN04488597_10787</name>
</gene>
<dbReference type="GO" id="GO:0042450">
    <property type="term" value="P:L-arginine biosynthetic process via ornithine"/>
    <property type="evidence" value="ECO:0007669"/>
    <property type="project" value="UniProtKB-UniRule"/>
</dbReference>
<dbReference type="Pfam" id="PF14698">
    <property type="entry name" value="ASL_C2"/>
    <property type="match status" value="1"/>
</dbReference>
<dbReference type="CDD" id="cd01359">
    <property type="entry name" value="Argininosuccinate_lyase"/>
    <property type="match status" value="1"/>
</dbReference>
<dbReference type="EC" id="4.3.2.1" evidence="2 6"/>
<keyword evidence="6" id="KW-0963">Cytoplasm</keyword>
<sequence length="468" mass="52444">MAKSKLWGGRFEANTSKLMDQFNASLPFDINLMQYDIEGSLAHVKMLGRQDILTAAEVKKIIEGLKSVKKDIEAELETDSFDFNEAEDIHSLVEARLTAKIGAVGGKLHTGRSRNDQVAVDLRLYLRDQTEQIMELILSFMQVILDLAEEHIETVMPGYTHLQRAQALTFGHHLLAYYFKLKRDHERFADALKRINVSPLGSGALAGSSFALDRDFTAKELGFSRACENSMDGVSDRDFVLEFLAVASNLMLHLSRLSEEIILWNSKEYSFIELADQYTTGSSIMPQKKNPDLAELVRGKTGRVIGSLNQLMITIKGLPLAYNKDLQEDKEGLFDSVKTVKVILELYPEMLKTMKVKKAKMKEAASSGFLNATELADYLAANNIPFRQAHQIVGEAVLFASKKEKELDQLQQSDWDQILGEYLDVEAEELKAKLSVEAAVNSHSTKGGPAFKESKNIIEKEKEFLAVQ</sequence>
<dbReference type="InterPro" id="IPR008948">
    <property type="entry name" value="L-Aspartase-like"/>
</dbReference>
<dbReference type="PANTHER" id="PTHR43814">
    <property type="entry name" value="ARGININOSUCCINATE LYASE"/>
    <property type="match status" value="1"/>
</dbReference>
<dbReference type="Pfam" id="PF00206">
    <property type="entry name" value="Lyase_1"/>
    <property type="match status" value="1"/>
</dbReference>
<proteinExistence type="inferred from homology"/>
<evidence type="ECO:0000313" key="9">
    <source>
        <dbReference type="EMBL" id="SDC50294.1"/>
    </source>
</evidence>
<dbReference type="InterPro" id="IPR020557">
    <property type="entry name" value="Fumarate_lyase_CS"/>
</dbReference>
<dbReference type="Proteomes" id="UP000324896">
    <property type="component" value="Unassembled WGS sequence"/>
</dbReference>
<dbReference type="EMBL" id="FMYT01000007">
    <property type="protein sequence ID" value="SDC50294.1"/>
    <property type="molecule type" value="Genomic_DNA"/>
</dbReference>
<dbReference type="FunFam" id="1.20.200.10:FF:000002">
    <property type="entry name" value="Argininosuccinate lyase"/>
    <property type="match status" value="1"/>
</dbReference>
<dbReference type="Gene3D" id="1.10.275.10">
    <property type="entry name" value="Fumarase/aspartase (N-terminal domain)"/>
    <property type="match status" value="1"/>
</dbReference>
<dbReference type="Gene3D" id="1.10.40.30">
    <property type="entry name" value="Fumarase/aspartase (C-terminal domain)"/>
    <property type="match status" value="1"/>
</dbReference>
<dbReference type="SUPFAM" id="SSF48557">
    <property type="entry name" value="L-aspartase-like"/>
    <property type="match status" value="1"/>
</dbReference>
<dbReference type="InterPro" id="IPR022761">
    <property type="entry name" value="Fumarate_lyase_N"/>
</dbReference>
<keyword evidence="5 6" id="KW-0456">Lyase</keyword>
<evidence type="ECO:0000259" key="7">
    <source>
        <dbReference type="Pfam" id="PF00206"/>
    </source>
</evidence>
<dbReference type="RefSeq" id="WP_149796716.1">
    <property type="nucleotide sequence ID" value="NZ_FMYT01000007.1"/>
</dbReference>
<keyword evidence="3 6" id="KW-0055">Arginine biosynthesis</keyword>
<dbReference type="GO" id="GO:0004056">
    <property type="term" value="F:argininosuccinate lyase activity"/>
    <property type="evidence" value="ECO:0007669"/>
    <property type="project" value="UniProtKB-UniRule"/>
</dbReference>
<dbReference type="InterPro" id="IPR024083">
    <property type="entry name" value="Fumarase/histidase_N"/>
</dbReference>
<dbReference type="UniPathway" id="UPA00068">
    <property type="reaction ID" value="UER00114"/>
</dbReference>
<dbReference type="AlphaFoldDB" id="A0A1G6M4P7"/>
<reference evidence="9 10" key="1">
    <citation type="submission" date="2016-10" db="EMBL/GenBank/DDBJ databases">
        <authorList>
            <person name="Varghese N."/>
            <person name="Submissions S."/>
        </authorList>
    </citation>
    <scope>NUCLEOTIDE SEQUENCE [LARGE SCALE GENOMIC DNA]</scope>
    <source>
        <strain evidence="9 10">WG10</strain>
    </source>
</reference>
<keyword evidence="4 6" id="KW-0028">Amino-acid biosynthesis</keyword>
<dbReference type="HAMAP" id="MF_00006">
    <property type="entry name" value="Arg_succ_lyase"/>
    <property type="match status" value="1"/>
</dbReference>
<comment type="pathway">
    <text evidence="1 6">Amino-acid biosynthesis; L-arginine biosynthesis; L-arginine from L-ornithine and carbamoyl phosphate: step 3/3.</text>
</comment>
<evidence type="ECO:0000256" key="1">
    <source>
        <dbReference type="ARBA" id="ARBA00004941"/>
    </source>
</evidence>
<dbReference type="PRINTS" id="PR00145">
    <property type="entry name" value="ARGSUCLYASE"/>
</dbReference>
<organism evidence="9 10">
    <name type="scientific">Halanaerobium congolense</name>
    <dbReference type="NCBI Taxonomy" id="54121"/>
    <lineage>
        <taxon>Bacteria</taxon>
        <taxon>Bacillati</taxon>
        <taxon>Bacillota</taxon>
        <taxon>Clostridia</taxon>
        <taxon>Halanaerobiales</taxon>
        <taxon>Halanaerobiaceae</taxon>
        <taxon>Halanaerobium</taxon>
    </lineage>
</organism>
<comment type="subcellular location">
    <subcellularLocation>
        <location evidence="6">Cytoplasm</location>
    </subcellularLocation>
</comment>
<dbReference type="InterPro" id="IPR009049">
    <property type="entry name" value="Argininosuccinate_lyase"/>
</dbReference>
<dbReference type="Gene3D" id="1.20.200.10">
    <property type="entry name" value="Fumarase/aspartase (Central domain)"/>
    <property type="match status" value="1"/>
</dbReference>
<comment type="similarity">
    <text evidence="6">Belongs to the lyase 1 family. Argininosuccinate lyase subfamily.</text>
</comment>
<name>A0A1G6M4P7_9FIRM</name>
<comment type="catalytic activity">
    <reaction evidence="6">
        <text>2-(N(omega)-L-arginino)succinate = fumarate + L-arginine</text>
        <dbReference type="Rhea" id="RHEA:24020"/>
        <dbReference type="ChEBI" id="CHEBI:29806"/>
        <dbReference type="ChEBI" id="CHEBI:32682"/>
        <dbReference type="ChEBI" id="CHEBI:57472"/>
        <dbReference type="EC" id="4.3.2.1"/>
    </reaction>
</comment>
<evidence type="ECO:0000256" key="5">
    <source>
        <dbReference type="ARBA" id="ARBA00023239"/>
    </source>
</evidence>